<dbReference type="EMBL" id="ML210185">
    <property type="protein sequence ID" value="TFK25526.1"/>
    <property type="molecule type" value="Genomic_DNA"/>
</dbReference>
<evidence type="ECO:0000313" key="2">
    <source>
        <dbReference type="EMBL" id="TFK25526.1"/>
    </source>
</evidence>
<organism evidence="2 3">
    <name type="scientific">Coprinopsis marcescibilis</name>
    <name type="common">Agaric fungus</name>
    <name type="synonym">Psathyrella marcescibilis</name>
    <dbReference type="NCBI Taxonomy" id="230819"/>
    <lineage>
        <taxon>Eukaryota</taxon>
        <taxon>Fungi</taxon>
        <taxon>Dikarya</taxon>
        <taxon>Basidiomycota</taxon>
        <taxon>Agaricomycotina</taxon>
        <taxon>Agaricomycetes</taxon>
        <taxon>Agaricomycetidae</taxon>
        <taxon>Agaricales</taxon>
        <taxon>Agaricineae</taxon>
        <taxon>Psathyrellaceae</taxon>
        <taxon>Coprinopsis</taxon>
    </lineage>
</organism>
<proteinExistence type="predicted"/>
<feature type="compositionally biased region" description="Low complexity" evidence="1">
    <location>
        <begin position="255"/>
        <end position="269"/>
    </location>
</feature>
<feature type="region of interest" description="Disordered" evidence="1">
    <location>
        <begin position="1"/>
        <end position="160"/>
    </location>
</feature>
<keyword evidence="3" id="KW-1185">Reference proteome</keyword>
<feature type="compositionally biased region" description="Polar residues" evidence="1">
    <location>
        <begin position="320"/>
        <end position="332"/>
    </location>
</feature>
<name>A0A5C3KY84_COPMA</name>
<feature type="compositionally biased region" description="Polar residues" evidence="1">
    <location>
        <begin position="106"/>
        <end position="118"/>
    </location>
</feature>
<dbReference type="STRING" id="230819.A0A5C3KY84"/>
<feature type="compositionally biased region" description="Acidic residues" evidence="1">
    <location>
        <begin position="120"/>
        <end position="132"/>
    </location>
</feature>
<evidence type="ECO:0000313" key="3">
    <source>
        <dbReference type="Proteomes" id="UP000307440"/>
    </source>
</evidence>
<dbReference type="Proteomes" id="UP000307440">
    <property type="component" value="Unassembled WGS sequence"/>
</dbReference>
<feature type="compositionally biased region" description="Basic and acidic residues" evidence="1">
    <location>
        <begin position="360"/>
        <end position="369"/>
    </location>
</feature>
<feature type="compositionally biased region" description="Polar residues" evidence="1">
    <location>
        <begin position="340"/>
        <end position="359"/>
    </location>
</feature>
<reference evidence="2 3" key="1">
    <citation type="journal article" date="2019" name="Nat. Ecol. Evol.">
        <title>Megaphylogeny resolves global patterns of mushroom evolution.</title>
        <authorList>
            <person name="Varga T."/>
            <person name="Krizsan K."/>
            <person name="Foldi C."/>
            <person name="Dima B."/>
            <person name="Sanchez-Garcia M."/>
            <person name="Sanchez-Ramirez S."/>
            <person name="Szollosi G.J."/>
            <person name="Szarkandi J.G."/>
            <person name="Papp V."/>
            <person name="Albert L."/>
            <person name="Andreopoulos W."/>
            <person name="Angelini C."/>
            <person name="Antonin V."/>
            <person name="Barry K.W."/>
            <person name="Bougher N.L."/>
            <person name="Buchanan P."/>
            <person name="Buyck B."/>
            <person name="Bense V."/>
            <person name="Catcheside P."/>
            <person name="Chovatia M."/>
            <person name="Cooper J."/>
            <person name="Damon W."/>
            <person name="Desjardin D."/>
            <person name="Finy P."/>
            <person name="Geml J."/>
            <person name="Haridas S."/>
            <person name="Hughes K."/>
            <person name="Justo A."/>
            <person name="Karasinski D."/>
            <person name="Kautmanova I."/>
            <person name="Kiss B."/>
            <person name="Kocsube S."/>
            <person name="Kotiranta H."/>
            <person name="LaButti K.M."/>
            <person name="Lechner B.E."/>
            <person name="Liimatainen K."/>
            <person name="Lipzen A."/>
            <person name="Lukacs Z."/>
            <person name="Mihaltcheva S."/>
            <person name="Morgado L.N."/>
            <person name="Niskanen T."/>
            <person name="Noordeloos M.E."/>
            <person name="Ohm R.A."/>
            <person name="Ortiz-Santana B."/>
            <person name="Ovrebo C."/>
            <person name="Racz N."/>
            <person name="Riley R."/>
            <person name="Savchenko A."/>
            <person name="Shiryaev A."/>
            <person name="Soop K."/>
            <person name="Spirin V."/>
            <person name="Szebenyi C."/>
            <person name="Tomsovsky M."/>
            <person name="Tulloss R.E."/>
            <person name="Uehling J."/>
            <person name="Grigoriev I.V."/>
            <person name="Vagvolgyi C."/>
            <person name="Papp T."/>
            <person name="Martin F.M."/>
            <person name="Miettinen O."/>
            <person name="Hibbett D.S."/>
            <person name="Nagy L.G."/>
        </authorList>
    </citation>
    <scope>NUCLEOTIDE SEQUENCE [LARGE SCALE GENOMIC DNA]</scope>
    <source>
        <strain evidence="2 3">CBS 121175</strain>
    </source>
</reference>
<accession>A0A5C3KY84</accession>
<dbReference type="OrthoDB" id="3219024at2759"/>
<gene>
    <name evidence="2" type="ORF">FA15DRAFT_617573</name>
</gene>
<feature type="compositionally biased region" description="Basic and acidic residues" evidence="1">
    <location>
        <begin position="33"/>
        <end position="44"/>
    </location>
</feature>
<protein>
    <submittedName>
        <fullName evidence="2">Uncharacterized protein</fullName>
    </submittedName>
</protein>
<sequence length="452" mass="48972">MPSKGHRSNSTGRLGVRTSSATKLTTNLQFTQKEPHMKHSDKQKKSSGYGNDKVPAFTRTNSNQRIHSGHMQPMKRGNSSQKINPGKVKGFTIASPTGEEDDDEWVSSSSGVATPNQNDSDSEEETASEDGGSDTTSQRILRGQMSSQNANQAAVRGHTAAAALQRVDTARQTDFAPSTLRGEIHKPVPQTVNLSSHSQALPNTPFGAEDNHPEVDHLHSQLRNLEFESAKETRPELVPHVQHSPRATQGRRTSRPASTYSAYSASGTSDIRPHPLIRGQSFGHSSVGKPSPLGSLTVSGVAPPQLSTSPTSATHEEQHNFLSTSPASTVGSENAAPWNRRTSFSSARSVATLPNQFRSEQPRPFDRTRTTSTMSASSSSAALAALSHLPTVTRPPSPQSIVFFPPVNPYSNTENIHPLLPGPYLNNHLTVLSRRIPLRESYDRVIWAKQAL</sequence>
<feature type="region of interest" description="Disordered" evidence="1">
    <location>
        <begin position="229"/>
        <end position="379"/>
    </location>
</feature>
<feature type="compositionally biased region" description="Polar residues" evidence="1">
    <location>
        <begin position="8"/>
        <end position="32"/>
    </location>
</feature>
<dbReference type="AlphaFoldDB" id="A0A5C3KY84"/>
<feature type="compositionally biased region" description="Polar residues" evidence="1">
    <location>
        <begin position="135"/>
        <end position="152"/>
    </location>
</feature>
<evidence type="ECO:0000256" key="1">
    <source>
        <dbReference type="SAM" id="MobiDB-lite"/>
    </source>
</evidence>